<dbReference type="Gene3D" id="3.40.50.510">
    <property type="entry name" value="Phosphotransferase system, mannose-type IIA component"/>
    <property type="match status" value="1"/>
</dbReference>
<dbReference type="InterPro" id="IPR012844">
    <property type="entry name" value="DhaM_N"/>
</dbReference>
<dbReference type="PROSITE" id="PS00369">
    <property type="entry name" value="PTS_HPR_HIS"/>
    <property type="match status" value="1"/>
</dbReference>
<feature type="region of interest" description="Disordered" evidence="8">
    <location>
        <begin position="173"/>
        <end position="229"/>
    </location>
</feature>
<dbReference type="GO" id="GO:0016020">
    <property type="term" value="C:membrane"/>
    <property type="evidence" value="ECO:0007669"/>
    <property type="project" value="InterPro"/>
</dbReference>
<evidence type="ECO:0000256" key="8">
    <source>
        <dbReference type="SAM" id="MobiDB-lite"/>
    </source>
</evidence>
<protein>
    <recommendedName>
        <fullName evidence="5">Phosphocarrier protein HPr</fullName>
        <ecNumber evidence="4">2.7.1.121</ecNumber>
    </recommendedName>
</protein>
<evidence type="ECO:0000256" key="5">
    <source>
        <dbReference type="ARBA" id="ARBA00020422"/>
    </source>
</evidence>
<dbReference type="SUPFAM" id="SSF53062">
    <property type="entry name" value="PTS system fructose IIA component-like"/>
    <property type="match status" value="1"/>
</dbReference>
<evidence type="ECO:0000256" key="1">
    <source>
        <dbReference type="ARBA" id="ARBA00001113"/>
    </source>
</evidence>
<evidence type="ECO:0000313" key="12">
    <source>
        <dbReference type="Proteomes" id="UP000004578"/>
    </source>
</evidence>
<organism evidence="11 12">
    <name type="scientific">Schaalia georgiae F0490</name>
    <dbReference type="NCBI Taxonomy" id="1125717"/>
    <lineage>
        <taxon>Bacteria</taxon>
        <taxon>Bacillati</taxon>
        <taxon>Actinomycetota</taxon>
        <taxon>Actinomycetes</taxon>
        <taxon>Actinomycetales</taxon>
        <taxon>Actinomycetaceae</taxon>
        <taxon>Schaalia</taxon>
    </lineage>
</organism>
<feature type="compositionally biased region" description="Gly residues" evidence="8">
    <location>
        <begin position="144"/>
        <end position="156"/>
    </location>
</feature>
<comment type="caution">
    <text evidence="11">The sequence shown here is derived from an EMBL/GenBank/DDBJ whole genome shotgun (WGS) entry which is preliminary data.</text>
</comment>
<keyword evidence="12" id="KW-1185">Reference proteome</keyword>
<dbReference type="NCBIfam" id="TIGR01003">
    <property type="entry name" value="PTS_HPr_family"/>
    <property type="match status" value="1"/>
</dbReference>
<sequence length="307" mass="29645">MSRVGIVIASHSDLLARGVAELAGQMAPSVAIGAAGGLEDGGLGTSYDRIEEALEAVLAAVDGPGSGAVVLTDLGSATMTAESVVEMSETPERVRLVDTALVEGAVAAAVRAEVGDSLDAVARAAASVRFGTQGQGVPDHAGEAGVGGSGCSGPTGGTTADEVAGTAGTCAASGGGPGTTAADAFSGSSAGTAPASSEGASIDLTPASPERGTAGTAPEDLDDGEERAEADAVVADPVGLHARPAALFVRLAGTFESRITVNGASGASVLEIMSLGVAQGDTVHLTAVGEDAHAAIAALTDMLEQRN</sequence>
<feature type="domain" description="PTS EIIA type-4" evidence="9">
    <location>
        <begin position="3"/>
        <end position="146"/>
    </location>
</feature>
<comment type="function">
    <text evidence="2">Component of the dihydroxyacetone kinase complex, which is responsible for the phosphoenolpyruvate (PEP)-dependent phosphorylation of dihydroxyacetone. DhaM serves as the phosphoryl donor. Is phosphorylated by phosphoenolpyruvate in an EI- and HPr-dependent reaction, and a phosphorelay system on histidine residues finally leads to phosphoryl transfer to DhaL and dihydroxyacetone.</text>
</comment>
<dbReference type="InterPro" id="IPR036662">
    <property type="entry name" value="PTS_EIIA_man-typ_sf"/>
</dbReference>
<dbReference type="InterPro" id="IPR004701">
    <property type="entry name" value="PTS_EIIA_man-typ"/>
</dbReference>
<reference evidence="11 12" key="1">
    <citation type="submission" date="2012-05" db="EMBL/GenBank/DDBJ databases">
        <authorList>
            <person name="Harkins D.M."/>
            <person name="Madupu R."/>
            <person name="Durkin A.S."/>
            <person name="Torralba M."/>
            <person name="Methe B."/>
            <person name="Sutton G.G."/>
            <person name="Nelson K.E."/>
        </authorList>
    </citation>
    <scope>NUCLEOTIDE SEQUENCE [LARGE SCALE GENOMIC DNA]</scope>
    <source>
        <strain evidence="11 12">F0490</strain>
    </source>
</reference>
<dbReference type="PROSITE" id="PS51096">
    <property type="entry name" value="PTS_EIIA_TYPE_4"/>
    <property type="match status" value="1"/>
</dbReference>
<dbReference type="GO" id="GO:0019563">
    <property type="term" value="P:glycerol catabolic process"/>
    <property type="evidence" value="ECO:0007669"/>
    <property type="project" value="InterPro"/>
</dbReference>
<dbReference type="PANTHER" id="PTHR38594">
    <property type="entry name" value="PEP-DEPENDENT DIHYDROXYACETONE KINASE, PHOSPHORYL DONOR SUBUNIT DHAM"/>
    <property type="match status" value="1"/>
</dbReference>
<dbReference type="SUPFAM" id="SSF55594">
    <property type="entry name" value="HPr-like"/>
    <property type="match status" value="1"/>
</dbReference>
<dbReference type="Pfam" id="PF00381">
    <property type="entry name" value="PTS-HPr"/>
    <property type="match status" value="1"/>
</dbReference>
<dbReference type="EMBL" id="AKFS01000089">
    <property type="protein sequence ID" value="EJF47327.1"/>
    <property type="molecule type" value="Genomic_DNA"/>
</dbReference>
<dbReference type="AlphaFoldDB" id="J0NR85"/>
<keyword evidence="11" id="KW-0418">Kinase</keyword>
<evidence type="ECO:0000256" key="3">
    <source>
        <dbReference type="ARBA" id="ARBA00003681"/>
    </source>
</evidence>
<dbReference type="PROSITE" id="PS51350">
    <property type="entry name" value="PTS_HPR_DOM"/>
    <property type="match status" value="1"/>
</dbReference>
<keyword evidence="6" id="KW-0808">Transferase</keyword>
<evidence type="ECO:0000256" key="4">
    <source>
        <dbReference type="ARBA" id="ARBA00012095"/>
    </source>
</evidence>
<evidence type="ECO:0000256" key="7">
    <source>
        <dbReference type="ARBA" id="ARBA00046577"/>
    </source>
</evidence>
<dbReference type="InterPro" id="IPR035895">
    <property type="entry name" value="HPr-like_sf"/>
</dbReference>
<evidence type="ECO:0000313" key="11">
    <source>
        <dbReference type="EMBL" id="EJF47327.1"/>
    </source>
</evidence>
<feature type="compositionally biased region" description="Acidic residues" evidence="8">
    <location>
        <begin position="219"/>
        <end position="228"/>
    </location>
</feature>
<feature type="compositionally biased region" description="Low complexity" evidence="8">
    <location>
        <begin position="179"/>
        <end position="201"/>
    </location>
</feature>
<accession>J0NR85</accession>
<dbReference type="Pfam" id="PF03610">
    <property type="entry name" value="EIIA-man"/>
    <property type="match status" value="1"/>
</dbReference>
<gene>
    <name evidence="11" type="ORF">HMPREF1317_2292</name>
</gene>
<evidence type="ECO:0000259" key="10">
    <source>
        <dbReference type="PROSITE" id="PS51350"/>
    </source>
</evidence>
<evidence type="ECO:0000259" key="9">
    <source>
        <dbReference type="PROSITE" id="PS51096"/>
    </source>
</evidence>
<dbReference type="PANTHER" id="PTHR38594:SF1">
    <property type="entry name" value="PEP-DEPENDENT DIHYDROXYACETONE KINASE, PHOSPHORYL DONOR SUBUNIT DHAM"/>
    <property type="match status" value="1"/>
</dbReference>
<dbReference type="PATRIC" id="fig|1125717.3.peg.647"/>
<dbReference type="InterPro" id="IPR001020">
    <property type="entry name" value="PTS_HPr_His_P_site"/>
</dbReference>
<dbReference type="GO" id="GO:0009401">
    <property type="term" value="P:phosphoenolpyruvate-dependent sugar phosphotransferase system"/>
    <property type="evidence" value="ECO:0007669"/>
    <property type="project" value="InterPro"/>
</dbReference>
<dbReference type="Proteomes" id="UP000004578">
    <property type="component" value="Unassembled WGS sequence"/>
</dbReference>
<comment type="subunit">
    <text evidence="7">Homodimer. The dihydroxyacetone kinase complex is composed of a homodimer of DhaM, a homodimer of DhaK and the subunit DhaL.</text>
</comment>
<dbReference type="NCBIfam" id="TIGR02364">
    <property type="entry name" value="dha_pts"/>
    <property type="match status" value="1"/>
</dbReference>
<dbReference type="Gene3D" id="3.30.1340.10">
    <property type="entry name" value="HPr-like"/>
    <property type="match status" value="1"/>
</dbReference>
<evidence type="ECO:0000256" key="2">
    <source>
        <dbReference type="ARBA" id="ARBA00002788"/>
    </source>
</evidence>
<dbReference type="PRINTS" id="PR00107">
    <property type="entry name" value="PHOSPHOCPHPR"/>
</dbReference>
<dbReference type="GO" id="GO:0047324">
    <property type="term" value="F:phosphoenolpyruvate-glycerone phosphotransferase activity"/>
    <property type="evidence" value="ECO:0007669"/>
    <property type="project" value="UniProtKB-EC"/>
</dbReference>
<feature type="domain" description="HPr" evidence="10">
    <location>
        <begin position="227"/>
        <end position="307"/>
    </location>
</feature>
<dbReference type="CDD" id="cd00367">
    <property type="entry name" value="PTS-HPr_like"/>
    <property type="match status" value="1"/>
</dbReference>
<comment type="function">
    <text evidence="3">General (non sugar-specific) component of the phosphoenolpyruvate-dependent sugar phosphotransferase system (sugar PTS). This major carbohydrate active-transport system catalyzes the phosphorylation of incoming sugar substrates concomitantly with their translocation across the cell membrane. The phosphoryl group from phosphoenolpyruvate (PEP) is transferred to the phosphoryl carrier protein HPr by enzyme I. Phospho-HPr then transfers it to the PTS EIIA domain.</text>
</comment>
<dbReference type="InterPro" id="IPR000032">
    <property type="entry name" value="HPr-like"/>
</dbReference>
<name>J0NR85_9ACTO</name>
<dbReference type="EC" id="2.7.1.121" evidence="4"/>
<feature type="region of interest" description="Disordered" evidence="8">
    <location>
        <begin position="132"/>
        <end position="159"/>
    </location>
</feature>
<dbReference type="InterPro" id="IPR039643">
    <property type="entry name" value="DhaM"/>
</dbReference>
<dbReference type="RefSeq" id="WP_005868856.1">
    <property type="nucleotide sequence ID" value="NZ_AKFS01000089.1"/>
</dbReference>
<comment type="catalytic activity">
    <reaction evidence="1">
        <text>dihydroxyacetone + phosphoenolpyruvate = dihydroxyacetone phosphate + pyruvate</text>
        <dbReference type="Rhea" id="RHEA:18381"/>
        <dbReference type="ChEBI" id="CHEBI:15361"/>
        <dbReference type="ChEBI" id="CHEBI:16016"/>
        <dbReference type="ChEBI" id="CHEBI:57642"/>
        <dbReference type="ChEBI" id="CHEBI:58702"/>
        <dbReference type="EC" id="2.7.1.121"/>
    </reaction>
</comment>
<proteinExistence type="predicted"/>
<evidence type="ECO:0000256" key="6">
    <source>
        <dbReference type="ARBA" id="ARBA00022679"/>
    </source>
</evidence>